<feature type="transmembrane region" description="Helical" evidence="13">
    <location>
        <begin position="341"/>
        <end position="360"/>
    </location>
</feature>
<dbReference type="GO" id="GO:0015379">
    <property type="term" value="F:potassium:chloride symporter activity"/>
    <property type="evidence" value="ECO:0007669"/>
    <property type="project" value="InterPro"/>
</dbReference>
<keyword evidence="8 12" id="KW-0630">Potassium</keyword>
<evidence type="ECO:0000256" key="12">
    <source>
        <dbReference type="PIRSR" id="PIRSR006247-1"/>
    </source>
</evidence>
<protein>
    <submittedName>
        <fullName evidence="14">TrkH family potassium uptake protein</fullName>
    </submittedName>
</protein>
<dbReference type="Proteomes" id="UP000751224">
    <property type="component" value="Unassembled WGS sequence"/>
</dbReference>
<reference evidence="14" key="1">
    <citation type="submission" date="2021-02" db="EMBL/GenBank/DDBJ databases">
        <title>Infant gut strain persistence is associated with maternal origin, phylogeny, and functional potential including surface adhesion and iron acquisition.</title>
        <authorList>
            <person name="Lou Y.C."/>
        </authorList>
    </citation>
    <scope>NUCLEOTIDE SEQUENCE</scope>
    <source>
        <strain evidence="14">L3_108_000G1_dasL3_108_000G1_metabat.metabat.11</strain>
    </source>
</reference>
<dbReference type="InterPro" id="IPR003445">
    <property type="entry name" value="Cat_transpt"/>
</dbReference>
<dbReference type="EMBL" id="JAGZCC010000020">
    <property type="protein sequence ID" value="MBS5588096.1"/>
    <property type="molecule type" value="Genomic_DNA"/>
</dbReference>
<evidence type="ECO:0000313" key="15">
    <source>
        <dbReference type="Proteomes" id="UP000751224"/>
    </source>
</evidence>
<dbReference type="PANTHER" id="PTHR32024">
    <property type="entry name" value="TRK SYSTEM POTASSIUM UPTAKE PROTEIN TRKG-RELATED"/>
    <property type="match status" value="1"/>
</dbReference>
<evidence type="ECO:0000256" key="1">
    <source>
        <dbReference type="ARBA" id="ARBA00004429"/>
    </source>
</evidence>
<evidence type="ECO:0000256" key="11">
    <source>
        <dbReference type="ARBA" id="ARBA00023136"/>
    </source>
</evidence>
<name>A0A943EHL6_9FIRM</name>
<organism evidence="14 15">
    <name type="scientific">Thomasclavelia spiroformis</name>
    <dbReference type="NCBI Taxonomy" id="29348"/>
    <lineage>
        <taxon>Bacteria</taxon>
        <taxon>Bacillati</taxon>
        <taxon>Bacillota</taxon>
        <taxon>Erysipelotrichia</taxon>
        <taxon>Erysipelotrichales</taxon>
        <taxon>Coprobacillaceae</taxon>
        <taxon>Thomasclavelia</taxon>
    </lineage>
</organism>
<evidence type="ECO:0000313" key="14">
    <source>
        <dbReference type="EMBL" id="MBS5588096.1"/>
    </source>
</evidence>
<feature type="binding site" evidence="12">
    <location>
        <position position="325"/>
    </location>
    <ligand>
        <name>K(+)</name>
        <dbReference type="ChEBI" id="CHEBI:29103"/>
    </ligand>
</feature>
<feature type="transmembrane region" description="Helical" evidence="13">
    <location>
        <begin position="79"/>
        <end position="100"/>
    </location>
</feature>
<feature type="binding site" evidence="12">
    <location>
        <position position="120"/>
    </location>
    <ligand>
        <name>K(+)</name>
        <dbReference type="ChEBI" id="CHEBI:29103"/>
    </ligand>
</feature>
<accession>A0A943EHL6</accession>
<keyword evidence="7 13" id="KW-0812">Transmembrane</keyword>
<feature type="binding site" evidence="12">
    <location>
        <position position="121"/>
    </location>
    <ligand>
        <name>K(+)</name>
        <dbReference type="ChEBI" id="CHEBI:29103"/>
    </ligand>
</feature>
<keyword evidence="3" id="KW-0813">Transport</keyword>
<comment type="subcellular location">
    <subcellularLocation>
        <location evidence="1">Cell inner membrane</location>
        <topology evidence="1">Multi-pass membrane protein</topology>
    </subcellularLocation>
</comment>
<dbReference type="Pfam" id="PF02386">
    <property type="entry name" value="TrkH"/>
    <property type="match status" value="1"/>
</dbReference>
<evidence type="ECO:0000256" key="6">
    <source>
        <dbReference type="ARBA" id="ARBA00022538"/>
    </source>
</evidence>
<comment type="caution">
    <text evidence="14">The sequence shown here is derived from an EMBL/GenBank/DDBJ whole genome shotgun (WGS) entry which is preliminary data.</text>
</comment>
<evidence type="ECO:0000256" key="4">
    <source>
        <dbReference type="ARBA" id="ARBA00022475"/>
    </source>
</evidence>
<dbReference type="PANTHER" id="PTHR32024:SF2">
    <property type="entry name" value="TRK SYSTEM POTASSIUM UPTAKE PROTEIN TRKG-RELATED"/>
    <property type="match status" value="1"/>
</dbReference>
<evidence type="ECO:0000256" key="13">
    <source>
        <dbReference type="SAM" id="Phobius"/>
    </source>
</evidence>
<keyword evidence="5" id="KW-0997">Cell inner membrane</keyword>
<keyword evidence="6" id="KW-0633">Potassium transport</keyword>
<keyword evidence="11 13" id="KW-0472">Membrane</keyword>
<feature type="transmembrane region" description="Helical" evidence="13">
    <location>
        <begin position="281"/>
        <end position="303"/>
    </location>
</feature>
<feature type="transmembrane region" description="Helical" evidence="13">
    <location>
        <begin position="464"/>
        <end position="488"/>
    </location>
</feature>
<feature type="transmembrane region" description="Helical" evidence="13">
    <location>
        <begin position="48"/>
        <end position="67"/>
    </location>
</feature>
<dbReference type="InterPro" id="IPR004772">
    <property type="entry name" value="TrkH"/>
</dbReference>
<evidence type="ECO:0000256" key="5">
    <source>
        <dbReference type="ARBA" id="ARBA00022519"/>
    </source>
</evidence>
<feature type="transmembrane region" description="Helical" evidence="13">
    <location>
        <begin position="403"/>
        <end position="423"/>
    </location>
</feature>
<feature type="binding site" evidence="12">
    <location>
        <position position="442"/>
    </location>
    <ligand>
        <name>K(+)</name>
        <dbReference type="ChEBI" id="CHEBI:29103"/>
    </ligand>
</feature>
<feature type="transmembrane region" description="Helical" evidence="13">
    <location>
        <begin position="20"/>
        <end position="42"/>
    </location>
</feature>
<feature type="transmembrane region" description="Helical" evidence="13">
    <location>
        <begin position="196"/>
        <end position="216"/>
    </location>
</feature>
<evidence type="ECO:0000256" key="8">
    <source>
        <dbReference type="ARBA" id="ARBA00022958"/>
    </source>
</evidence>
<comment type="similarity">
    <text evidence="2">Belongs to the TrkH potassium transport family.</text>
</comment>
<dbReference type="AlphaFoldDB" id="A0A943EHL6"/>
<evidence type="ECO:0000256" key="9">
    <source>
        <dbReference type="ARBA" id="ARBA00022989"/>
    </source>
</evidence>
<feature type="transmembrane region" description="Helical" evidence="13">
    <location>
        <begin position="249"/>
        <end position="269"/>
    </location>
</feature>
<evidence type="ECO:0000256" key="2">
    <source>
        <dbReference type="ARBA" id="ARBA00009137"/>
    </source>
</evidence>
<feature type="transmembrane region" description="Helical" evidence="13">
    <location>
        <begin position="142"/>
        <end position="160"/>
    </location>
</feature>
<evidence type="ECO:0000256" key="3">
    <source>
        <dbReference type="ARBA" id="ARBA00022448"/>
    </source>
</evidence>
<feature type="binding site" evidence="12">
    <location>
        <position position="229"/>
    </location>
    <ligand>
        <name>K(+)</name>
        <dbReference type="ChEBI" id="CHEBI:29103"/>
    </ligand>
</feature>
<evidence type="ECO:0000256" key="10">
    <source>
        <dbReference type="ARBA" id="ARBA00023065"/>
    </source>
</evidence>
<dbReference type="GO" id="GO:0046872">
    <property type="term" value="F:metal ion binding"/>
    <property type="evidence" value="ECO:0007669"/>
    <property type="project" value="UniProtKB-KW"/>
</dbReference>
<feature type="binding site" evidence="12">
    <location>
        <position position="441"/>
    </location>
    <ligand>
        <name>K(+)</name>
        <dbReference type="ChEBI" id="CHEBI:29103"/>
    </ligand>
</feature>
<feature type="binding site" evidence="12">
    <location>
        <position position="324"/>
    </location>
    <ligand>
        <name>K(+)</name>
        <dbReference type="ChEBI" id="CHEBI:29103"/>
    </ligand>
</feature>
<dbReference type="GO" id="GO:0005886">
    <property type="term" value="C:plasma membrane"/>
    <property type="evidence" value="ECO:0007669"/>
    <property type="project" value="UniProtKB-SubCell"/>
</dbReference>
<keyword evidence="9 13" id="KW-1133">Transmembrane helix</keyword>
<keyword evidence="12" id="KW-0479">Metal-binding</keyword>
<gene>
    <name evidence="14" type="ORF">KHX14_04660</name>
</gene>
<sequence length="498" mass="54952">MMFLLNRNLHKFNWRIIGNIIGHVLLIEGLLLFLPLVVNTIYQESVAMAYILTIILCILLGFPLSRLKTKHTSYFAKDGMIAVGLSWVVISLFGALPFFFSKEIPSFVDCFFETVSGFTTTGSSILNDVEALSHASLFWRSFTHWVGGMGILVFLLAIVPRSNERTMHIMRAEAPGPVIGKLVPRLKDSAAILYKIYLVLSIVMVLFLLAGGMPLFDSLCTAFGTAGTGGFAIKNTSIAFYNSAYLEGIVTVFMLLFGINFNLFYFILIKNVKAIFKSEELKVYLLIVIGSIVLISLNIVSMYDGALLDAFRYASFQIASIISTTGFSTADFNLWPSFSKMIILLLMTVGACAGSTAGGLKVSRLLVLLKQIKLDIQHLLHPQKVDAIIVDGKLVDKEVVHHICSYFFCFILILSTTLLLVSLDNFDLETTIGACFTCLGNVGPGFGLAGPAGNFSMFSDLSKIVLSFAMLIGRLEIYPILIFIAPLIQVHKKRKFNN</sequence>
<keyword evidence="10" id="KW-0406">Ion transport</keyword>
<proteinExistence type="inferred from homology"/>
<evidence type="ECO:0000256" key="7">
    <source>
        <dbReference type="ARBA" id="ARBA00022692"/>
    </source>
</evidence>
<dbReference type="PIRSF" id="PIRSF006247">
    <property type="entry name" value="TrkH"/>
    <property type="match status" value="1"/>
</dbReference>
<keyword evidence="4" id="KW-1003">Cell membrane</keyword>